<reference evidence="2" key="1">
    <citation type="journal article" date="2019" name="Int. J. Syst. Evol. Microbiol.">
        <title>The Global Catalogue of Microorganisms (GCM) 10K type strain sequencing project: providing services to taxonomists for standard genome sequencing and annotation.</title>
        <authorList>
            <consortium name="The Broad Institute Genomics Platform"/>
            <consortium name="The Broad Institute Genome Sequencing Center for Infectious Disease"/>
            <person name="Wu L."/>
            <person name="Ma J."/>
        </authorList>
    </citation>
    <scope>NUCLEOTIDE SEQUENCE [LARGE SCALE GENOMIC DNA]</scope>
    <source>
        <strain evidence="2">JCM 3369</strain>
    </source>
</reference>
<sequence length="395" mass="44186">MSRINLCAGDCLHWPGPGARSYRGHPEDWPEFIDEFMRTRRVTDLVCHGDQRLYHRPAIDAAYSREIRVYVSEMGLLRSGWMTFERNGVSTLSCFPDDPQAIRAIAAHVGDIDLEAGFEKSTWLEIGPDVIYNLLNVFAWVLHPWYERHTIYHPVPEYLRGGLRLLRKKARDAEAAERIAELRPRRTPLYLLPLQLEGDFQLRAHSPYKSFSEVIDRVLASFAAHAPERAQLLIKSHPLDAGFENWPQKVEDLARRRGLVGRVVFLDGGRLSDLWPKLRGVVTLNSTAGLEALQAGVPVKTLVPAHFDIAGLTHSDTLDSFWTAPVAPDQALLADYLKAIAATIQVRGSIHNREGVEEAARNMAARILVDSVNEPGACVLPPPRLARARALGVAL</sequence>
<dbReference type="CDD" id="cd16441">
    <property type="entry name" value="beta_Kdo_transferase_KpsS"/>
    <property type="match status" value="1"/>
</dbReference>
<comment type="caution">
    <text evidence="1">The sequence shown here is derived from an EMBL/GenBank/DDBJ whole genome shotgun (WGS) entry which is preliminary data.</text>
</comment>
<accession>A0ABW4JV59</accession>
<evidence type="ECO:0000313" key="1">
    <source>
        <dbReference type="EMBL" id="MFD1694598.1"/>
    </source>
</evidence>
<keyword evidence="2" id="KW-1185">Reference proteome</keyword>
<evidence type="ECO:0000313" key="2">
    <source>
        <dbReference type="Proteomes" id="UP001597327"/>
    </source>
</evidence>
<protein>
    <submittedName>
        <fullName evidence="1">Capsule biosynthesis protein</fullName>
    </submittedName>
</protein>
<dbReference type="InterPro" id="IPR007833">
    <property type="entry name" value="Capsule_polysaccharide_synth"/>
</dbReference>
<gene>
    <name evidence="1" type="ORF">ACFSC7_03660</name>
</gene>
<organism evidence="1 2">
    <name type="scientific">Roseibium aestuarii</name>
    <dbReference type="NCBI Taxonomy" id="2600299"/>
    <lineage>
        <taxon>Bacteria</taxon>
        <taxon>Pseudomonadati</taxon>
        <taxon>Pseudomonadota</taxon>
        <taxon>Alphaproteobacteria</taxon>
        <taxon>Hyphomicrobiales</taxon>
        <taxon>Stappiaceae</taxon>
        <taxon>Roseibium</taxon>
    </lineage>
</organism>
<dbReference type="Proteomes" id="UP001597327">
    <property type="component" value="Unassembled WGS sequence"/>
</dbReference>
<name>A0ABW4JV59_9HYPH</name>
<dbReference type="EMBL" id="JBHUFA010000001">
    <property type="protein sequence ID" value="MFD1694598.1"/>
    <property type="molecule type" value="Genomic_DNA"/>
</dbReference>
<dbReference type="RefSeq" id="WP_208998663.1">
    <property type="nucleotide sequence ID" value="NZ_JBHUFA010000001.1"/>
</dbReference>
<proteinExistence type="predicted"/>
<dbReference type="Pfam" id="PF05159">
    <property type="entry name" value="Capsule_synth"/>
    <property type="match status" value="1"/>
</dbReference>